<reference evidence="2" key="1">
    <citation type="journal article" date="2016" name="Nature">
        <title>Genome evolution in the allotetraploid frog Xenopus laevis.</title>
        <authorList>
            <person name="Session A.M."/>
            <person name="Uno Y."/>
            <person name="Kwon T."/>
            <person name="Chapman J.A."/>
            <person name="Toyoda A."/>
            <person name="Takahashi S."/>
            <person name="Fukui A."/>
            <person name="Hikosaka A."/>
            <person name="Suzuki A."/>
            <person name="Kondo M."/>
            <person name="van Heeringen S.J."/>
            <person name="Quigley I."/>
            <person name="Heinz S."/>
            <person name="Ogino H."/>
            <person name="Ochi H."/>
            <person name="Hellsten U."/>
            <person name="Lyons J.B."/>
            <person name="Simakov O."/>
            <person name="Putnam N."/>
            <person name="Stites J."/>
            <person name="Kuroki Y."/>
            <person name="Tanaka T."/>
            <person name="Michiue T."/>
            <person name="Watanabe M."/>
            <person name="Bogdanovic O."/>
            <person name="Lister R."/>
            <person name="Georgiou G."/>
            <person name="Paranjpe S.S."/>
            <person name="van Kruijsbergen I."/>
            <person name="Shu S."/>
            <person name="Carlson J."/>
            <person name="Kinoshita T."/>
            <person name="Ohta Y."/>
            <person name="Mawaribuchi S."/>
            <person name="Jenkins J."/>
            <person name="Grimwood J."/>
            <person name="Schmutz J."/>
            <person name="Mitros T."/>
            <person name="Mozaffari S.V."/>
            <person name="Suzuki Y."/>
            <person name="Haramoto Y."/>
            <person name="Yamamoto T.S."/>
            <person name="Takagi C."/>
            <person name="Heald R."/>
            <person name="Miller K."/>
            <person name="Haudenschild C."/>
            <person name="Kitzman J."/>
            <person name="Nakayama T."/>
            <person name="Izutsu Y."/>
            <person name="Robert J."/>
            <person name="Fortriede J."/>
            <person name="Burns K."/>
            <person name="Lotay V."/>
            <person name="Karimi K."/>
            <person name="Yasuoka Y."/>
            <person name="Dichmann D.S."/>
            <person name="Flajnik M.F."/>
            <person name="Houston D.W."/>
            <person name="Shendure J."/>
            <person name="DuPasquier L."/>
            <person name="Vize P.D."/>
            <person name="Zorn A.M."/>
            <person name="Ito M."/>
            <person name="Marcotte E.M."/>
            <person name="Wallingford J.B."/>
            <person name="Ito Y."/>
            <person name="Asashima M."/>
            <person name="Ueno N."/>
            <person name="Matsuda Y."/>
            <person name="Veenstra G.J."/>
            <person name="Fujiyama A."/>
            <person name="Harland R.M."/>
            <person name="Taira M."/>
            <person name="Rokhsar D.S."/>
        </authorList>
    </citation>
    <scope>NUCLEOTIDE SEQUENCE [LARGE SCALE GENOMIC DNA]</scope>
    <source>
        <strain evidence="2">J</strain>
    </source>
</reference>
<accession>A0A974H7E6</accession>
<evidence type="ECO:0000313" key="2">
    <source>
        <dbReference type="Proteomes" id="UP000694892"/>
    </source>
</evidence>
<dbReference type="EMBL" id="CM004480">
    <property type="protein sequence ID" value="OCT67250.1"/>
    <property type="molecule type" value="Genomic_DNA"/>
</dbReference>
<feature type="non-terminal residue" evidence="1">
    <location>
        <position position="1"/>
    </location>
</feature>
<sequence length="226" mass="25913">LIRITCKHRCSSERYFTLQYYKVKQIVKKYLPVLNGDAKLREVLEQGCKFVTRKAKTVGNILSPSEVNRNVGITSWLSTTGTFKCGATRCITCEFMFKSNEFISGNTKRMFKIKDFINCNSILTCTKCNIQYVGCTSRKLKCRMREHINQIVSRSPSTVVSRHLGIVCNDGDCSRLRIQGIEKITPIARGGDLIQRLLYREAYWIFTLETRQPLGLNLCFDISCHT</sequence>
<gene>
    <name evidence="1" type="ORF">XELAEV_18038534mg</name>
</gene>
<dbReference type="AlphaFoldDB" id="A0A974H7E6"/>
<dbReference type="PANTHER" id="PTHR21301">
    <property type="entry name" value="REVERSE TRANSCRIPTASE"/>
    <property type="match status" value="1"/>
</dbReference>
<evidence type="ECO:0008006" key="3">
    <source>
        <dbReference type="Google" id="ProtNLM"/>
    </source>
</evidence>
<organism evidence="1 2">
    <name type="scientific">Xenopus laevis</name>
    <name type="common">African clawed frog</name>
    <dbReference type="NCBI Taxonomy" id="8355"/>
    <lineage>
        <taxon>Eukaryota</taxon>
        <taxon>Metazoa</taxon>
        <taxon>Chordata</taxon>
        <taxon>Craniata</taxon>
        <taxon>Vertebrata</taxon>
        <taxon>Euteleostomi</taxon>
        <taxon>Amphibia</taxon>
        <taxon>Batrachia</taxon>
        <taxon>Anura</taxon>
        <taxon>Pipoidea</taxon>
        <taxon>Pipidae</taxon>
        <taxon>Xenopodinae</taxon>
        <taxon>Xenopus</taxon>
        <taxon>Xenopus</taxon>
    </lineage>
</organism>
<proteinExistence type="predicted"/>
<evidence type="ECO:0000313" key="1">
    <source>
        <dbReference type="EMBL" id="OCT67250.1"/>
    </source>
</evidence>
<dbReference type="PANTHER" id="PTHR21301:SF13">
    <property type="match status" value="1"/>
</dbReference>
<name>A0A974H7E6_XENLA</name>
<dbReference type="Proteomes" id="UP000694892">
    <property type="component" value="Chromosome 8L"/>
</dbReference>
<protein>
    <recommendedName>
        <fullName evidence="3">GIY-YIG domain-containing protein</fullName>
    </recommendedName>
</protein>